<name>A0A0T6ASX1_9SCAR</name>
<proteinExistence type="predicted"/>
<dbReference type="EMBL" id="LJIG01022889">
    <property type="protein sequence ID" value="KRT78207.1"/>
    <property type="molecule type" value="Genomic_DNA"/>
</dbReference>
<dbReference type="AlphaFoldDB" id="A0A0T6ASX1"/>
<evidence type="ECO:0000313" key="2">
    <source>
        <dbReference type="Proteomes" id="UP000051574"/>
    </source>
</evidence>
<dbReference type="OrthoDB" id="381190at2759"/>
<feature type="non-terminal residue" evidence="1">
    <location>
        <position position="1"/>
    </location>
</feature>
<gene>
    <name evidence="1" type="ORF">AMK59_7710</name>
</gene>
<keyword evidence="2" id="KW-1185">Reference proteome</keyword>
<comment type="caution">
    <text evidence="1">The sequence shown here is derived from an EMBL/GenBank/DDBJ whole genome shotgun (WGS) entry which is preliminary data.</text>
</comment>
<organism evidence="1 2">
    <name type="scientific">Oryctes borbonicus</name>
    <dbReference type="NCBI Taxonomy" id="1629725"/>
    <lineage>
        <taxon>Eukaryota</taxon>
        <taxon>Metazoa</taxon>
        <taxon>Ecdysozoa</taxon>
        <taxon>Arthropoda</taxon>
        <taxon>Hexapoda</taxon>
        <taxon>Insecta</taxon>
        <taxon>Pterygota</taxon>
        <taxon>Neoptera</taxon>
        <taxon>Endopterygota</taxon>
        <taxon>Coleoptera</taxon>
        <taxon>Polyphaga</taxon>
        <taxon>Scarabaeiformia</taxon>
        <taxon>Scarabaeidae</taxon>
        <taxon>Dynastinae</taxon>
        <taxon>Oryctes</taxon>
    </lineage>
</organism>
<accession>A0A0T6ASX1</accession>
<sequence length="103" mass="12022">NNMVELDTWWPNDQDHTEWICILACRLLDYFSNRCFLHKLVPICALKVEFCEEVLPHVIHLVMSIGDAQILKAVTTHINNFFEKISSILLQSQTSSYDKNKRS</sequence>
<evidence type="ECO:0000313" key="1">
    <source>
        <dbReference type="EMBL" id="KRT78207.1"/>
    </source>
</evidence>
<feature type="non-terminal residue" evidence="1">
    <location>
        <position position="103"/>
    </location>
</feature>
<reference evidence="1 2" key="1">
    <citation type="submission" date="2015-09" db="EMBL/GenBank/DDBJ databases">
        <title>Draft genome of the scarab beetle Oryctes borbonicus.</title>
        <authorList>
            <person name="Meyer J.M."/>
            <person name="Markov G.V."/>
            <person name="Baskaran P."/>
            <person name="Herrmann M."/>
            <person name="Sommer R.J."/>
            <person name="Roedelsperger C."/>
        </authorList>
    </citation>
    <scope>NUCLEOTIDE SEQUENCE [LARGE SCALE GENOMIC DNA]</scope>
    <source>
        <strain evidence="1">OB123</strain>
        <tissue evidence="1">Whole animal</tissue>
    </source>
</reference>
<dbReference type="Proteomes" id="UP000051574">
    <property type="component" value="Unassembled WGS sequence"/>
</dbReference>
<protein>
    <submittedName>
        <fullName evidence="1">Uncharacterized protein</fullName>
    </submittedName>
</protein>